<evidence type="ECO:0000313" key="2">
    <source>
        <dbReference type="EMBL" id="KAF5898043.1"/>
    </source>
</evidence>
<dbReference type="Proteomes" id="UP000727407">
    <property type="component" value="Unassembled WGS sequence"/>
</dbReference>
<evidence type="ECO:0000313" key="3">
    <source>
        <dbReference type="Proteomes" id="UP000727407"/>
    </source>
</evidence>
<gene>
    <name evidence="2" type="primary">vegt-b</name>
    <name evidence="2" type="ORF">DAT39_012239</name>
</gene>
<dbReference type="EMBL" id="QNUK01000213">
    <property type="protein sequence ID" value="KAF5898043.1"/>
    <property type="molecule type" value="Genomic_DNA"/>
</dbReference>
<accession>A0A8J4TZZ1</accession>
<comment type="caution">
    <text evidence="2">The sequence shown here is derived from an EMBL/GenBank/DDBJ whole genome shotgun (WGS) entry which is preliminary data.</text>
</comment>
<organism evidence="2 3">
    <name type="scientific">Clarias magur</name>
    <name type="common">Asian catfish</name>
    <name type="synonym">Macropteronotus magur</name>
    <dbReference type="NCBI Taxonomy" id="1594786"/>
    <lineage>
        <taxon>Eukaryota</taxon>
        <taxon>Metazoa</taxon>
        <taxon>Chordata</taxon>
        <taxon>Craniata</taxon>
        <taxon>Vertebrata</taxon>
        <taxon>Euteleostomi</taxon>
        <taxon>Actinopterygii</taxon>
        <taxon>Neopterygii</taxon>
        <taxon>Teleostei</taxon>
        <taxon>Ostariophysi</taxon>
        <taxon>Siluriformes</taxon>
        <taxon>Clariidae</taxon>
        <taxon>Clarias</taxon>
    </lineage>
</organism>
<feature type="non-terminal residue" evidence="2">
    <location>
        <position position="1"/>
    </location>
</feature>
<feature type="non-terminal residue" evidence="2">
    <location>
        <position position="61"/>
    </location>
</feature>
<sequence>ETRAVPSCVRTTPRPPGKSTVSPASGLSAASWIKSPVCSLARLPICPGSRTSYAGRSTSSP</sequence>
<dbReference type="AlphaFoldDB" id="A0A8J4TZZ1"/>
<name>A0A8J4TZZ1_CLAMG</name>
<keyword evidence="3" id="KW-1185">Reference proteome</keyword>
<proteinExistence type="predicted"/>
<feature type="region of interest" description="Disordered" evidence="1">
    <location>
        <begin position="1"/>
        <end position="27"/>
    </location>
</feature>
<evidence type="ECO:0000256" key="1">
    <source>
        <dbReference type="SAM" id="MobiDB-lite"/>
    </source>
</evidence>
<protein>
    <submittedName>
        <fullName evidence="2">T-box protein VegT</fullName>
    </submittedName>
</protein>
<reference evidence="2" key="1">
    <citation type="submission" date="2020-07" db="EMBL/GenBank/DDBJ databases">
        <title>Clarias magur genome sequencing, assembly and annotation.</title>
        <authorList>
            <person name="Kushwaha B."/>
            <person name="Kumar R."/>
            <person name="Das P."/>
            <person name="Joshi C.G."/>
            <person name="Kumar D."/>
            <person name="Nagpure N.S."/>
            <person name="Pandey M."/>
            <person name="Agarwal S."/>
            <person name="Srivastava S."/>
            <person name="Singh M."/>
            <person name="Sahoo L."/>
            <person name="Jayasankar P."/>
            <person name="Meher P.K."/>
            <person name="Koringa P.G."/>
            <person name="Iquebal M.A."/>
            <person name="Das S.P."/>
            <person name="Bit A."/>
            <person name="Patnaik S."/>
            <person name="Patel N."/>
            <person name="Shah T.M."/>
            <person name="Hinsu A."/>
            <person name="Jena J.K."/>
        </authorList>
    </citation>
    <scope>NUCLEOTIDE SEQUENCE</scope>
    <source>
        <strain evidence="2">CIFAMagur01</strain>
        <tissue evidence="2">Testis</tissue>
    </source>
</reference>